<evidence type="ECO:0000313" key="4">
    <source>
        <dbReference type="Proteomes" id="UP000019763"/>
    </source>
</evidence>
<sequence>MGYPQGGQQPTYGGQPMGQQPSYGGQPSMGQQPMGQQPMGQQPMGQQPMGQQSSYGGMGGMNGPAYEYQQAQQGYGGAPSFTASPPMGSPPVGGMARGGGILGILQKCVTENRLERFYNSQSLSMLAQQLEQKSGRVQQLAQKWKLSGEIQNDLYQLALYDVIMLCDDSGSMAFEEQGERIEDLKMTVSYVAEATALFDSDGICVRFLNSTQEGNGIAEPSQVQQLISSVRFQGLTPMGTSLDQKVLQPFVYSALKSNSFTKPLLVIILTDGSPAGEPYDKIMQVLNQVHQTSGGVGVAVSFAQIGSDQQAQKFLHEIDVHTGFGSMVDCTSSYELEQAEMSRKGVDLQPEVWIAKLLLGAIDASYDKLDE</sequence>
<evidence type="ECO:0000256" key="1">
    <source>
        <dbReference type="SAM" id="MobiDB-lite"/>
    </source>
</evidence>
<dbReference type="OrthoDB" id="2142040at2759"/>
<dbReference type="InterPro" id="IPR036465">
    <property type="entry name" value="vWFA_dom_sf"/>
</dbReference>
<dbReference type="AlphaFoldDB" id="A0A023B705"/>
<gene>
    <name evidence="3" type="ORF">GNI_073850</name>
</gene>
<organism evidence="3 4">
    <name type="scientific">Gregarina niphandrodes</name>
    <name type="common">Septate eugregarine</name>
    <dbReference type="NCBI Taxonomy" id="110365"/>
    <lineage>
        <taxon>Eukaryota</taxon>
        <taxon>Sar</taxon>
        <taxon>Alveolata</taxon>
        <taxon>Apicomplexa</taxon>
        <taxon>Conoidasida</taxon>
        <taxon>Gregarinasina</taxon>
        <taxon>Eugregarinorida</taxon>
        <taxon>Gregarinidae</taxon>
        <taxon>Gregarina</taxon>
    </lineage>
</organism>
<dbReference type="VEuPathDB" id="CryptoDB:GNI_073850"/>
<feature type="domain" description="VWFA" evidence="2">
    <location>
        <begin position="161"/>
        <end position="357"/>
    </location>
</feature>
<dbReference type="InterPro" id="IPR002035">
    <property type="entry name" value="VWF_A"/>
</dbReference>
<dbReference type="PROSITE" id="PS50234">
    <property type="entry name" value="VWFA"/>
    <property type="match status" value="1"/>
</dbReference>
<dbReference type="EMBL" id="AFNH02000553">
    <property type="protein sequence ID" value="EZG66929.1"/>
    <property type="molecule type" value="Genomic_DNA"/>
</dbReference>
<dbReference type="RefSeq" id="XP_011130419.1">
    <property type="nucleotide sequence ID" value="XM_011132117.1"/>
</dbReference>
<dbReference type="SUPFAM" id="SSF53300">
    <property type="entry name" value="vWA-like"/>
    <property type="match status" value="1"/>
</dbReference>
<dbReference type="Gene3D" id="3.40.50.410">
    <property type="entry name" value="von Willebrand factor, type A domain"/>
    <property type="match status" value="1"/>
</dbReference>
<protein>
    <submittedName>
        <fullName evidence="3">RfeF</fullName>
    </submittedName>
</protein>
<keyword evidence="4" id="KW-1185">Reference proteome</keyword>
<dbReference type="PANTHER" id="PTHR34706">
    <property type="entry name" value="SLR1338 PROTEIN"/>
    <property type="match status" value="1"/>
</dbReference>
<comment type="caution">
    <text evidence="3">The sequence shown here is derived from an EMBL/GenBank/DDBJ whole genome shotgun (WGS) entry which is preliminary data.</text>
</comment>
<reference evidence="3" key="1">
    <citation type="submission" date="2013-12" db="EMBL/GenBank/DDBJ databases">
        <authorList>
            <person name="Omoto C.K."/>
            <person name="Sibley D."/>
            <person name="Venepally P."/>
            <person name="Hadjithomas M."/>
            <person name="Karamycheva S."/>
            <person name="Brunk B."/>
            <person name="Roos D."/>
            <person name="Caler E."/>
            <person name="Lorenzi H."/>
        </authorList>
    </citation>
    <scope>NUCLEOTIDE SEQUENCE</scope>
</reference>
<evidence type="ECO:0000259" key="2">
    <source>
        <dbReference type="PROSITE" id="PS50234"/>
    </source>
</evidence>
<dbReference type="PANTHER" id="PTHR34706:SF2">
    <property type="entry name" value="RFEF"/>
    <property type="match status" value="1"/>
</dbReference>
<accession>A0A023B705</accession>
<dbReference type="eggNOG" id="ENOG502QUI6">
    <property type="taxonomic scope" value="Eukaryota"/>
</dbReference>
<feature type="region of interest" description="Disordered" evidence="1">
    <location>
        <begin position="1"/>
        <end position="63"/>
    </location>
</feature>
<feature type="compositionally biased region" description="Low complexity" evidence="1">
    <location>
        <begin position="1"/>
        <end position="55"/>
    </location>
</feature>
<evidence type="ECO:0000313" key="3">
    <source>
        <dbReference type="EMBL" id="EZG66929.1"/>
    </source>
</evidence>
<dbReference type="Proteomes" id="UP000019763">
    <property type="component" value="Unassembled WGS sequence"/>
</dbReference>
<proteinExistence type="predicted"/>
<dbReference type="GeneID" id="22912704"/>
<name>A0A023B705_GRENI</name>